<evidence type="ECO:0000256" key="4">
    <source>
        <dbReference type="ARBA" id="ARBA00022679"/>
    </source>
</evidence>
<organism evidence="10">
    <name type="scientific">Paulinella chromatophora</name>
    <dbReference type="NCBI Taxonomy" id="39717"/>
    <lineage>
        <taxon>Eukaryota</taxon>
        <taxon>Sar</taxon>
        <taxon>Rhizaria</taxon>
        <taxon>Cercozoa</taxon>
        <taxon>Imbricatea</taxon>
        <taxon>Silicofilosea</taxon>
        <taxon>Euglyphida</taxon>
        <taxon>Paulinellidae</taxon>
        <taxon>Paulinella</taxon>
    </lineage>
</organism>
<geneLocation type="organellar chromatophore" evidence="10"/>
<feature type="binding site" evidence="7">
    <location>
        <position position="17"/>
    </location>
    <ligand>
        <name>S-adenosyl-L-methionine</name>
        <dbReference type="ChEBI" id="CHEBI:59789"/>
    </ligand>
</feature>
<feature type="domain" description="Ribosomal RNA adenine methylase transferase N-terminal" evidence="9">
    <location>
        <begin position="22"/>
        <end position="199"/>
    </location>
</feature>
<dbReference type="GeneID" id="6481618"/>
<dbReference type="PROSITE" id="PS51689">
    <property type="entry name" value="SAM_RNA_A_N6_MT"/>
    <property type="match status" value="1"/>
</dbReference>
<dbReference type="NCBIfam" id="TIGR00755">
    <property type="entry name" value="ksgA"/>
    <property type="match status" value="1"/>
</dbReference>
<feature type="binding site" evidence="7">
    <location>
        <position position="89"/>
    </location>
    <ligand>
        <name>S-adenosyl-L-methionine</name>
        <dbReference type="ChEBI" id="CHEBI:59789"/>
    </ligand>
</feature>
<dbReference type="PANTHER" id="PTHR11727">
    <property type="entry name" value="DIMETHYLADENOSINE TRANSFERASE"/>
    <property type="match status" value="1"/>
</dbReference>
<dbReference type="Pfam" id="PF00398">
    <property type="entry name" value="RrnaAD"/>
    <property type="match status" value="1"/>
</dbReference>
<feature type="binding site" evidence="7">
    <location>
        <position position="64"/>
    </location>
    <ligand>
        <name>S-adenosyl-L-methionine</name>
        <dbReference type="ChEBI" id="CHEBI:59789"/>
    </ligand>
</feature>
<proteinExistence type="inferred from homology"/>
<dbReference type="EC" id="2.1.1.-" evidence="8"/>
<dbReference type="AlphaFoldDB" id="B1X420"/>
<reference evidence="10" key="2">
    <citation type="journal article" date="2008" name="Curr. Biol.">
        <title>Chromatophore genome sequence of Paulinella sheds light on acquisition of photosynthesis by eukaryotes.</title>
        <authorList>
            <person name="Nowack E.C.M."/>
            <person name="Melkonian M."/>
            <person name="Gloeckner G."/>
        </authorList>
    </citation>
    <scope>NUCLEOTIDE SEQUENCE [LARGE SCALE GENOMIC DNA]</scope>
</reference>
<name>B1X420_PAUCH</name>
<keyword evidence="10" id="KW-0934">Plastid</keyword>
<feature type="binding site" evidence="7">
    <location>
        <position position="15"/>
    </location>
    <ligand>
        <name>S-adenosyl-L-methionine</name>
        <dbReference type="ChEBI" id="CHEBI:59789"/>
    </ligand>
</feature>
<evidence type="ECO:0000256" key="2">
    <source>
        <dbReference type="ARBA" id="ARBA00022552"/>
    </source>
</evidence>
<dbReference type="Gene3D" id="3.40.50.150">
    <property type="entry name" value="Vaccinia Virus protein VP39"/>
    <property type="match status" value="1"/>
</dbReference>
<protein>
    <recommendedName>
        <fullName evidence="8">rRNA adenine N(6)-methyltransferase</fullName>
        <ecNumber evidence="8">2.1.1.-</ecNumber>
    </recommendedName>
</protein>
<keyword evidence="2 8" id="KW-0698">rRNA processing</keyword>
<keyword evidence="1" id="KW-0963">Cytoplasm</keyword>
<feature type="binding site" evidence="7">
    <location>
        <position position="109"/>
    </location>
    <ligand>
        <name>S-adenosyl-L-methionine</name>
        <dbReference type="ChEBI" id="CHEBI:59789"/>
    </ligand>
</feature>
<dbReference type="CDD" id="cd02440">
    <property type="entry name" value="AdoMet_MTases"/>
    <property type="match status" value="1"/>
</dbReference>
<dbReference type="EMBL" id="CP000815">
    <property type="protein sequence ID" value="ACB42689.1"/>
    <property type="molecule type" value="Genomic_DNA"/>
</dbReference>
<sequence>MTFSGHAARKDFGQHWLKDKSILNKIILAADLSADDIVLEIGSGRGALTESLLASSALLTLAVELDRDLASMLRKRLGTHTRFALIEGDILRINFPNASTYTPNKVVANIPYNITGPLLKRLLGSLNKPLNKPYKKIVLLVQQEVGDRIRANPGHTSYSALSVKMQLLARCYSVCIVPPHCFDPSPSVVSEVIVLEPLNPDQHLMPELAIRVEELLKFCFSSRRKMLRNSLTNLVPIKFLEIVIAKSGISLEQRPQELTPSQWVDLAASLSKFSDFPQSSLIAK</sequence>
<evidence type="ECO:0000256" key="7">
    <source>
        <dbReference type="PROSITE-ProRule" id="PRU01026"/>
    </source>
</evidence>
<dbReference type="RefSeq" id="YP_002048899.1">
    <property type="nucleotide sequence ID" value="NC_011087.1"/>
</dbReference>
<evidence type="ECO:0000259" key="9">
    <source>
        <dbReference type="SMART" id="SM00650"/>
    </source>
</evidence>
<keyword evidence="5 7" id="KW-0949">S-adenosyl-L-methionine</keyword>
<dbReference type="InterPro" id="IPR023165">
    <property type="entry name" value="rRNA_Ade_diMease-like_C"/>
</dbReference>
<gene>
    <name evidence="10" type="primary">ksgA</name>
    <name evidence="10" type="ordered locus">PCC_0240</name>
</gene>
<dbReference type="GO" id="GO:0005829">
    <property type="term" value="C:cytosol"/>
    <property type="evidence" value="ECO:0007669"/>
    <property type="project" value="TreeGrafter"/>
</dbReference>
<dbReference type="Gene3D" id="1.10.8.100">
    <property type="entry name" value="Ribosomal RNA adenine dimethylase-like, domain 2"/>
    <property type="match status" value="1"/>
</dbReference>
<accession>B1X420</accession>
<reference evidence="10" key="1">
    <citation type="submission" date="2007-08" db="EMBL/GenBank/DDBJ databases">
        <authorList>
            <person name="Gloeckner G."/>
            <person name="Nowack E."/>
            <person name="Melkonian M."/>
        </authorList>
    </citation>
    <scope>NUCLEOTIDE SEQUENCE</scope>
</reference>
<evidence type="ECO:0000256" key="5">
    <source>
        <dbReference type="ARBA" id="ARBA00022691"/>
    </source>
</evidence>
<evidence type="ECO:0000256" key="6">
    <source>
        <dbReference type="ARBA" id="ARBA00022884"/>
    </source>
</evidence>
<dbReference type="PANTHER" id="PTHR11727:SF7">
    <property type="entry name" value="DIMETHYLADENOSINE TRANSFERASE-RELATED"/>
    <property type="match status" value="1"/>
</dbReference>
<dbReference type="InterPro" id="IPR020598">
    <property type="entry name" value="rRNA_Ade_methylase_Trfase_N"/>
</dbReference>
<dbReference type="GO" id="GO:0003723">
    <property type="term" value="F:RNA binding"/>
    <property type="evidence" value="ECO:0007669"/>
    <property type="project" value="UniProtKB-UniRule"/>
</dbReference>
<dbReference type="InterPro" id="IPR001737">
    <property type="entry name" value="KsgA/Erm"/>
</dbReference>
<feature type="binding site" evidence="7">
    <location>
        <position position="42"/>
    </location>
    <ligand>
        <name>S-adenosyl-L-methionine</name>
        <dbReference type="ChEBI" id="CHEBI:59789"/>
    </ligand>
</feature>
<keyword evidence="4 7" id="KW-0808">Transferase</keyword>
<dbReference type="InterPro" id="IPR011530">
    <property type="entry name" value="rRNA_adenine_dimethylase"/>
</dbReference>
<dbReference type="GO" id="GO:0000179">
    <property type="term" value="F:rRNA (adenine-N6,N6-)-dimethyltransferase activity"/>
    <property type="evidence" value="ECO:0007669"/>
    <property type="project" value="UniProtKB-UniRule"/>
</dbReference>
<dbReference type="SUPFAM" id="SSF53335">
    <property type="entry name" value="S-adenosyl-L-methionine-dependent methyltransferases"/>
    <property type="match status" value="1"/>
</dbReference>
<evidence type="ECO:0000256" key="8">
    <source>
        <dbReference type="RuleBase" id="RU362106"/>
    </source>
</evidence>
<evidence type="ECO:0000256" key="1">
    <source>
        <dbReference type="ARBA" id="ARBA00022490"/>
    </source>
</evidence>
<dbReference type="InterPro" id="IPR029063">
    <property type="entry name" value="SAM-dependent_MTases_sf"/>
</dbReference>
<dbReference type="HAMAP" id="MF_00607">
    <property type="entry name" value="16SrRNA_methyltr_A"/>
    <property type="match status" value="1"/>
</dbReference>
<comment type="similarity">
    <text evidence="7 8">Belongs to the class I-like SAM-binding methyltransferase superfamily. rRNA adenine N(6)-methyltransferase family.</text>
</comment>
<keyword evidence="3 7" id="KW-0489">Methyltransferase</keyword>
<evidence type="ECO:0000256" key="3">
    <source>
        <dbReference type="ARBA" id="ARBA00022603"/>
    </source>
</evidence>
<keyword evidence="6 7" id="KW-0694">RNA-binding</keyword>
<evidence type="ECO:0000313" key="10">
    <source>
        <dbReference type="EMBL" id="ACB42689.1"/>
    </source>
</evidence>
<dbReference type="SMART" id="SM00650">
    <property type="entry name" value="rADc"/>
    <property type="match status" value="1"/>
</dbReference>